<evidence type="ECO:0000259" key="19">
    <source>
        <dbReference type="Pfam" id="PF17760"/>
    </source>
</evidence>
<dbReference type="PANTHER" id="PTHR43152:SF3">
    <property type="entry name" value="UVRABC SYSTEM PROTEIN A"/>
    <property type="match status" value="1"/>
</dbReference>
<evidence type="ECO:0000256" key="11">
    <source>
        <dbReference type="ARBA" id="ARBA00022881"/>
    </source>
</evidence>
<comment type="similarity">
    <text evidence="15">Belongs to the ABC transporter superfamily. UvrA family.</text>
</comment>
<keyword evidence="11" id="KW-0267">Excision nuclease</keyword>
<dbReference type="GO" id="GO:0005524">
    <property type="term" value="F:ATP binding"/>
    <property type="evidence" value="ECO:0007669"/>
    <property type="project" value="UniProtKB-KW"/>
</dbReference>
<evidence type="ECO:0000256" key="13">
    <source>
        <dbReference type="ARBA" id="ARBA00023204"/>
    </source>
</evidence>
<name>A0A5S9MKX2_BACIA</name>
<reference evidence="20 21" key="1">
    <citation type="submission" date="2019-12" db="EMBL/GenBank/DDBJ databases">
        <title>Full genome sequence of a Bacillus safensis strain isolated from commercially available natto in Indonesia.</title>
        <authorList>
            <person name="Yoshida M."/>
            <person name="Uomi M."/>
            <person name="Waturangi D."/>
            <person name="Ekaputri J.J."/>
            <person name="Setiamarga D.H.E."/>
        </authorList>
    </citation>
    <scope>NUCLEOTIDE SEQUENCE [LARGE SCALE GENOMIC DNA]</scope>
    <source>
        <strain evidence="20 21">IDN1</strain>
    </source>
</reference>
<comment type="subcellular location">
    <subcellularLocation>
        <location evidence="1">Cytoplasm</location>
    </subcellularLocation>
</comment>
<dbReference type="InterPro" id="IPR041102">
    <property type="entry name" value="UvrA_inter"/>
</dbReference>
<organism evidence="20 21">
    <name type="scientific">Bacillus safensis</name>
    <dbReference type="NCBI Taxonomy" id="561879"/>
    <lineage>
        <taxon>Bacteria</taxon>
        <taxon>Bacillati</taxon>
        <taxon>Bacillota</taxon>
        <taxon>Bacilli</taxon>
        <taxon>Bacillales</taxon>
        <taxon>Bacillaceae</taxon>
        <taxon>Bacillus</taxon>
    </lineage>
</organism>
<evidence type="ECO:0000256" key="16">
    <source>
        <dbReference type="ARBA" id="ARBA00039316"/>
    </source>
</evidence>
<dbReference type="InterPro" id="IPR027417">
    <property type="entry name" value="P-loop_NTPase"/>
</dbReference>
<dbReference type="EMBL" id="AP021906">
    <property type="protein sequence ID" value="BBP92539.1"/>
    <property type="molecule type" value="Genomic_DNA"/>
</dbReference>
<dbReference type="FunFam" id="3.40.50.300:FF:000028">
    <property type="entry name" value="UvrABC system protein A"/>
    <property type="match status" value="1"/>
</dbReference>
<keyword evidence="10" id="KW-0067">ATP-binding</keyword>
<protein>
    <recommendedName>
        <fullName evidence="16">UvrABC system protein A</fullName>
    </recommendedName>
    <alternativeName>
        <fullName evidence="17">Excinuclease ABC subunit A</fullName>
    </alternativeName>
</protein>
<evidence type="ECO:0000313" key="20">
    <source>
        <dbReference type="EMBL" id="BBP92539.1"/>
    </source>
</evidence>
<dbReference type="CDD" id="cd03270">
    <property type="entry name" value="ABC_UvrA_I"/>
    <property type="match status" value="1"/>
</dbReference>
<keyword evidence="5" id="KW-0547">Nucleotide-binding</keyword>
<evidence type="ECO:0000256" key="7">
    <source>
        <dbReference type="ARBA" id="ARBA00022769"/>
    </source>
</evidence>
<evidence type="ECO:0000256" key="17">
    <source>
        <dbReference type="ARBA" id="ARBA00042156"/>
    </source>
</evidence>
<dbReference type="Pfam" id="PF17755">
    <property type="entry name" value="UvrA_DNA-bind"/>
    <property type="match status" value="1"/>
</dbReference>
<evidence type="ECO:0000256" key="14">
    <source>
        <dbReference type="ARBA" id="ARBA00023236"/>
    </source>
</evidence>
<gene>
    <name evidence="20" type="ORF">BsIDN1_61570</name>
</gene>
<keyword evidence="8" id="KW-0863">Zinc-finger</keyword>
<feature type="domain" description="UvrA DNA-binding" evidence="18">
    <location>
        <begin position="289"/>
        <end position="325"/>
    </location>
</feature>
<dbReference type="GO" id="GO:0009432">
    <property type="term" value="P:SOS response"/>
    <property type="evidence" value="ECO:0007669"/>
    <property type="project" value="UniProtKB-KW"/>
</dbReference>
<evidence type="ECO:0000256" key="9">
    <source>
        <dbReference type="ARBA" id="ARBA00022833"/>
    </source>
</evidence>
<keyword evidence="2" id="KW-0963">Cytoplasm</keyword>
<dbReference type="Gene3D" id="1.10.8.280">
    <property type="entry name" value="ABC transporter ATPase domain-like"/>
    <property type="match status" value="1"/>
</dbReference>
<keyword evidence="14" id="KW-0742">SOS response</keyword>
<evidence type="ECO:0000256" key="10">
    <source>
        <dbReference type="ARBA" id="ARBA00022840"/>
    </source>
</evidence>
<evidence type="ECO:0000256" key="5">
    <source>
        <dbReference type="ARBA" id="ARBA00022741"/>
    </source>
</evidence>
<evidence type="ECO:0000256" key="12">
    <source>
        <dbReference type="ARBA" id="ARBA00023125"/>
    </source>
</evidence>
<keyword evidence="9" id="KW-0862">Zinc</keyword>
<evidence type="ECO:0000256" key="15">
    <source>
        <dbReference type="ARBA" id="ARBA00038000"/>
    </source>
</evidence>
<dbReference type="Proteomes" id="UP000464658">
    <property type="component" value="Chromosome"/>
</dbReference>
<evidence type="ECO:0000256" key="3">
    <source>
        <dbReference type="ARBA" id="ARBA00022723"/>
    </source>
</evidence>
<dbReference type="AlphaFoldDB" id="A0A5S9MKX2"/>
<evidence type="ECO:0000256" key="2">
    <source>
        <dbReference type="ARBA" id="ARBA00022490"/>
    </source>
</evidence>
<dbReference type="Gene3D" id="1.20.1580.10">
    <property type="entry name" value="ABC transporter ATPase like domain"/>
    <property type="match status" value="1"/>
</dbReference>
<dbReference type="GO" id="GO:0003677">
    <property type="term" value="F:DNA binding"/>
    <property type="evidence" value="ECO:0007669"/>
    <property type="project" value="UniProtKB-KW"/>
</dbReference>
<dbReference type="GO" id="GO:0004518">
    <property type="term" value="F:nuclease activity"/>
    <property type="evidence" value="ECO:0007669"/>
    <property type="project" value="UniProtKB-KW"/>
</dbReference>
<dbReference type="InterPro" id="IPR041552">
    <property type="entry name" value="UvrA_DNA-bd"/>
</dbReference>
<sequence length="345" mass="38695">MAMERIEVKGARAHNLKNIDVNIPRDQLVVITGLSGSGKSSLAFDTIYAEGQRRYVESLSAYARQFLGQMDKPDVDAIEGLSPAISIDQKTTSRNPRSTVGTVTEIYDYLRLLYARVGKPICPIHGIEITSQTIEQMTDRILEYPERTKLQVLAPVVSGRKGTHVKVLDQIRKQGYVRVRVDGEMEDLSEDIELEKNKKHSIEVVIDRIVVKEGVAARLSDSLETALRLGEGRVMIDVIGQEELLFSEHHACPHCGFSIGELEPRMFSFNSPFGACPSCDGLGSKLEVDPELVIPNKDLTLRQHAIAPWEPQSSQYYPQLLEAVCLYTLWHRHGHSSERYPIAFI</sequence>
<feature type="domain" description="UvrA interaction" evidence="19">
    <location>
        <begin position="132"/>
        <end position="238"/>
    </location>
</feature>
<evidence type="ECO:0000313" key="21">
    <source>
        <dbReference type="Proteomes" id="UP000464658"/>
    </source>
</evidence>
<evidence type="ECO:0000256" key="1">
    <source>
        <dbReference type="ARBA" id="ARBA00004496"/>
    </source>
</evidence>
<keyword evidence="12" id="KW-0238">DNA-binding</keyword>
<dbReference type="Pfam" id="PF17760">
    <property type="entry name" value="UvrA_inter"/>
    <property type="match status" value="1"/>
</dbReference>
<dbReference type="Gene3D" id="3.40.50.300">
    <property type="entry name" value="P-loop containing nucleotide triphosphate hydrolases"/>
    <property type="match status" value="1"/>
</dbReference>
<keyword evidence="6" id="KW-0227">DNA damage</keyword>
<evidence type="ECO:0000256" key="8">
    <source>
        <dbReference type="ARBA" id="ARBA00022771"/>
    </source>
</evidence>
<dbReference type="SUPFAM" id="SSF52540">
    <property type="entry name" value="P-loop containing nucleoside triphosphate hydrolases"/>
    <property type="match status" value="1"/>
</dbReference>
<keyword evidence="4" id="KW-0677">Repeat</keyword>
<dbReference type="GO" id="GO:0006281">
    <property type="term" value="P:DNA repair"/>
    <property type="evidence" value="ECO:0007669"/>
    <property type="project" value="UniProtKB-KW"/>
</dbReference>
<keyword evidence="13" id="KW-0234">DNA repair</keyword>
<dbReference type="GO" id="GO:0005737">
    <property type="term" value="C:cytoplasm"/>
    <property type="evidence" value="ECO:0007669"/>
    <property type="project" value="UniProtKB-SubCell"/>
</dbReference>
<dbReference type="Gene3D" id="3.30.190.20">
    <property type="match status" value="1"/>
</dbReference>
<dbReference type="PANTHER" id="PTHR43152">
    <property type="entry name" value="UVRABC SYSTEM PROTEIN A"/>
    <property type="match status" value="1"/>
</dbReference>
<dbReference type="GO" id="GO:0008270">
    <property type="term" value="F:zinc ion binding"/>
    <property type="evidence" value="ECO:0007669"/>
    <property type="project" value="UniProtKB-KW"/>
</dbReference>
<evidence type="ECO:0000259" key="18">
    <source>
        <dbReference type="Pfam" id="PF17755"/>
    </source>
</evidence>
<evidence type="ECO:0000256" key="4">
    <source>
        <dbReference type="ARBA" id="ARBA00022737"/>
    </source>
</evidence>
<proteinExistence type="inferred from homology"/>
<evidence type="ECO:0000256" key="6">
    <source>
        <dbReference type="ARBA" id="ARBA00022763"/>
    </source>
</evidence>
<keyword evidence="7" id="KW-0228">DNA excision</keyword>
<accession>A0A5S9MKX2</accession>
<keyword evidence="3" id="KW-0479">Metal-binding</keyword>